<protein>
    <submittedName>
        <fullName evidence="1">Uncharacterized protein</fullName>
    </submittedName>
</protein>
<dbReference type="EMBL" id="UINC01227502">
    <property type="protein sequence ID" value="SVE58415.1"/>
    <property type="molecule type" value="Genomic_DNA"/>
</dbReference>
<evidence type="ECO:0000313" key="1">
    <source>
        <dbReference type="EMBL" id="SVE58415.1"/>
    </source>
</evidence>
<sequence length="35" mass="4377">MIGHKGQEQRYLAMRDIIGESLQKWWSRIRHPEYY</sequence>
<dbReference type="AlphaFoldDB" id="A0A383EQA1"/>
<feature type="non-terminal residue" evidence="1">
    <location>
        <position position="35"/>
    </location>
</feature>
<accession>A0A383EQA1</accession>
<organism evidence="1">
    <name type="scientific">marine metagenome</name>
    <dbReference type="NCBI Taxonomy" id="408172"/>
    <lineage>
        <taxon>unclassified sequences</taxon>
        <taxon>metagenomes</taxon>
        <taxon>ecological metagenomes</taxon>
    </lineage>
</organism>
<proteinExistence type="predicted"/>
<reference evidence="1" key="1">
    <citation type="submission" date="2018-05" db="EMBL/GenBank/DDBJ databases">
        <authorList>
            <person name="Lanie J.A."/>
            <person name="Ng W.-L."/>
            <person name="Kazmierczak K.M."/>
            <person name="Andrzejewski T.M."/>
            <person name="Davidsen T.M."/>
            <person name="Wayne K.J."/>
            <person name="Tettelin H."/>
            <person name="Glass J.I."/>
            <person name="Rusch D."/>
            <person name="Podicherti R."/>
            <person name="Tsui H.-C.T."/>
            <person name="Winkler M.E."/>
        </authorList>
    </citation>
    <scope>NUCLEOTIDE SEQUENCE</scope>
</reference>
<gene>
    <name evidence="1" type="ORF">METZ01_LOCUS511269</name>
</gene>
<name>A0A383EQA1_9ZZZZ</name>